<evidence type="ECO:0000313" key="3">
    <source>
        <dbReference type="Proteomes" id="UP000001072"/>
    </source>
</evidence>
<feature type="transmembrane region" description="Helical" evidence="1">
    <location>
        <begin position="293"/>
        <end position="313"/>
    </location>
</feature>
<feature type="transmembrane region" description="Helical" evidence="1">
    <location>
        <begin position="160"/>
        <end position="178"/>
    </location>
</feature>
<dbReference type="RefSeq" id="XP_007407428.1">
    <property type="nucleotide sequence ID" value="XM_007407366.1"/>
</dbReference>
<proteinExistence type="predicted"/>
<dbReference type="VEuPathDB" id="FungiDB:MELLADRAFT_71280"/>
<feature type="transmembrane region" description="Helical" evidence="1">
    <location>
        <begin position="213"/>
        <end position="233"/>
    </location>
</feature>
<dbReference type="Proteomes" id="UP000001072">
    <property type="component" value="Unassembled WGS sequence"/>
</dbReference>
<evidence type="ECO:0000313" key="2">
    <source>
        <dbReference type="EMBL" id="EGG09068.1"/>
    </source>
</evidence>
<sequence>MSQATVHSGAGISAFIAALPPNINVYDALIPFLYKNASACNPRWMSYVLMVLLLTHVTYVLYSFRSPVHSRFVFLKNRLPYSPHVLSSLFLSLWVFKKHIQTGSYWFIKRSKSGLLKPDRVLWESIGTATYAGLSIVDMSCQLYTDINEIPIRGKLLLEWYRYPICGFMFWGVMWGTISNRVRAMWDPTFREDHAAAHCGMPKWVTNTLNGSFIIFGVSILIGLPALYIPVYLADNRILDILDKVADGLRIAASSSEAKNFSWNTLNPILDPLAKFPLLYHKLAVAFKRTHRVFGTLDFTLIITFIIFVFLTYKHHQALEQNGRSLGMDTNPARRTRKIYQEEVKSIFIEAFFILIWQSSYLPVFIWTFCATSDAKLLLSSASVIVPELTLGLVASVVANIVMGHRLASSKRMLACQVLPTNSTSTPDEDGIKLRDRMYQEYNKYNASGIGYISQMTDHSSAEKTSSALSEAT</sequence>
<organism evidence="3">
    <name type="scientific">Melampsora larici-populina (strain 98AG31 / pathotype 3-4-7)</name>
    <name type="common">Poplar leaf rust fungus</name>
    <dbReference type="NCBI Taxonomy" id="747676"/>
    <lineage>
        <taxon>Eukaryota</taxon>
        <taxon>Fungi</taxon>
        <taxon>Dikarya</taxon>
        <taxon>Basidiomycota</taxon>
        <taxon>Pucciniomycotina</taxon>
        <taxon>Pucciniomycetes</taxon>
        <taxon>Pucciniales</taxon>
        <taxon>Melampsoraceae</taxon>
        <taxon>Melampsora</taxon>
    </lineage>
</organism>
<dbReference type="InParanoid" id="F4REC7"/>
<dbReference type="EMBL" id="GL883098">
    <property type="protein sequence ID" value="EGG09068.1"/>
    <property type="molecule type" value="Genomic_DNA"/>
</dbReference>
<name>F4REC7_MELLP</name>
<reference evidence="3" key="1">
    <citation type="journal article" date="2011" name="Proc. Natl. Acad. Sci. U.S.A.">
        <title>Obligate biotrophy features unraveled by the genomic analysis of rust fungi.</title>
        <authorList>
            <person name="Duplessis S."/>
            <person name="Cuomo C.A."/>
            <person name="Lin Y.-C."/>
            <person name="Aerts A."/>
            <person name="Tisserant E."/>
            <person name="Veneault-Fourrey C."/>
            <person name="Joly D.L."/>
            <person name="Hacquard S."/>
            <person name="Amselem J."/>
            <person name="Cantarel B.L."/>
            <person name="Chiu R."/>
            <person name="Coutinho P.M."/>
            <person name="Feau N."/>
            <person name="Field M."/>
            <person name="Frey P."/>
            <person name="Gelhaye E."/>
            <person name="Goldberg J."/>
            <person name="Grabherr M.G."/>
            <person name="Kodira C.D."/>
            <person name="Kohler A."/>
            <person name="Kuees U."/>
            <person name="Lindquist E.A."/>
            <person name="Lucas S.M."/>
            <person name="Mago R."/>
            <person name="Mauceli E."/>
            <person name="Morin E."/>
            <person name="Murat C."/>
            <person name="Pangilinan J.L."/>
            <person name="Park R."/>
            <person name="Pearson M."/>
            <person name="Quesneville H."/>
            <person name="Rouhier N."/>
            <person name="Sakthikumar S."/>
            <person name="Salamov A.A."/>
            <person name="Schmutz J."/>
            <person name="Selles B."/>
            <person name="Shapiro H."/>
            <person name="Tanguay P."/>
            <person name="Tuskan G.A."/>
            <person name="Henrissat B."/>
            <person name="Van de Peer Y."/>
            <person name="Rouze P."/>
            <person name="Ellis J.G."/>
            <person name="Dodds P.N."/>
            <person name="Schein J.E."/>
            <person name="Zhong S."/>
            <person name="Hamelin R.C."/>
            <person name="Grigoriev I.V."/>
            <person name="Szabo L.J."/>
            <person name="Martin F."/>
        </authorList>
    </citation>
    <scope>NUCLEOTIDE SEQUENCE [LARGE SCALE GENOMIC DNA]</scope>
    <source>
        <strain evidence="3">98AG31 / pathotype 3-4-7</strain>
    </source>
</reference>
<dbReference type="KEGG" id="mlr:MELLADRAFT_71280"/>
<keyword evidence="3" id="KW-1185">Reference proteome</keyword>
<dbReference type="AlphaFoldDB" id="F4REC7"/>
<protein>
    <submittedName>
        <fullName evidence="2">Uncharacterized protein</fullName>
    </submittedName>
</protein>
<feature type="transmembrane region" description="Helical" evidence="1">
    <location>
        <begin position="44"/>
        <end position="62"/>
    </location>
</feature>
<feature type="transmembrane region" description="Helical" evidence="1">
    <location>
        <begin position="381"/>
        <end position="403"/>
    </location>
</feature>
<feature type="transmembrane region" description="Helical" evidence="1">
    <location>
        <begin position="347"/>
        <end position="369"/>
    </location>
</feature>
<keyword evidence="1" id="KW-1133">Transmembrane helix</keyword>
<accession>F4REC7</accession>
<gene>
    <name evidence="2" type="ORF">MELLADRAFT_71280</name>
</gene>
<keyword evidence="1" id="KW-0472">Membrane</keyword>
<feature type="transmembrane region" description="Helical" evidence="1">
    <location>
        <begin position="82"/>
        <end position="100"/>
    </location>
</feature>
<dbReference type="GeneID" id="18931780"/>
<keyword evidence="1" id="KW-0812">Transmembrane</keyword>
<dbReference type="HOGENOM" id="CLU_577562_0_0_1"/>
<evidence type="ECO:0000256" key="1">
    <source>
        <dbReference type="SAM" id="Phobius"/>
    </source>
</evidence>